<feature type="region of interest" description="Disordered" evidence="1">
    <location>
        <begin position="16"/>
        <end position="35"/>
    </location>
</feature>
<organism evidence="2 3">
    <name type="scientific">Punica granatum</name>
    <name type="common">Pomegranate</name>
    <dbReference type="NCBI Taxonomy" id="22663"/>
    <lineage>
        <taxon>Eukaryota</taxon>
        <taxon>Viridiplantae</taxon>
        <taxon>Streptophyta</taxon>
        <taxon>Embryophyta</taxon>
        <taxon>Tracheophyta</taxon>
        <taxon>Spermatophyta</taxon>
        <taxon>Magnoliopsida</taxon>
        <taxon>eudicotyledons</taxon>
        <taxon>Gunneridae</taxon>
        <taxon>Pentapetalae</taxon>
        <taxon>rosids</taxon>
        <taxon>malvids</taxon>
        <taxon>Myrtales</taxon>
        <taxon>Lythraceae</taxon>
        <taxon>Punica</taxon>
    </lineage>
</organism>
<dbReference type="EMBL" id="MTKT01005423">
    <property type="protein sequence ID" value="OWM66960.1"/>
    <property type="molecule type" value="Genomic_DNA"/>
</dbReference>
<sequence length="56" mass="6418">MSTFFLVRQTESHTGTMNISFANPPPRRPRNQTSSDTMLLQQLSRMVRIRISGVPQ</sequence>
<comment type="caution">
    <text evidence="2">The sequence shown here is derived from an EMBL/GenBank/DDBJ whole genome shotgun (WGS) entry which is preliminary data.</text>
</comment>
<proteinExistence type="predicted"/>
<gene>
    <name evidence="2" type="ORF">CDL15_Pgr022316</name>
</gene>
<dbReference type="AlphaFoldDB" id="A0A218W3R2"/>
<evidence type="ECO:0000313" key="2">
    <source>
        <dbReference type="EMBL" id="OWM66960.1"/>
    </source>
</evidence>
<name>A0A218W3R2_PUNGR</name>
<evidence type="ECO:0000313" key="3">
    <source>
        <dbReference type="Proteomes" id="UP000197138"/>
    </source>
</evidence>
<accession>A0A218W3R2</accession>
<dbReference type="Proteomes" id="UP000197138">
    <property type="component" value="Unassembled WGS sequence"/>
</dbReference>
<protein>
    <submittedName>
        <fullName evidence="2">Uncharacterized protein</fullName>
    </submittedName>
</protein>
<reference evidence="3" key="1">
    <citation type="journal article" date="2017" name="Plant J.">
        <title>The pomegranate (Punica granatum L.) genome and the genomics of punicalagin biosynthesis.</title>
        <authorList>
            <person name="Qin G."/>
            <person name="Xu C."/>
            <person name="Ming R."/>
            <person name="Tang H."/>
            <person name="Guyot R."/>
            <person name="Kramer E.M."/>
            <person name="Hu Y."/>
            <person name="Yi X."/>
            <person name="Qi Y."/>
            <person name="Xu X."/>
            <person name="Gao Z."/>
            <person name="Pan H."/>
            <person name="Jian J."/>
            <person name="Tian Y."/>
            <person name="Yue Z."/>
            <person name="Xu Y."/>
        </authorList>
    </citation>
    <scope>NUCLEOTIDE SEQUENCE [LARGE SCALE GENOMIC DNA]</scope>
    <source>
        <strain evidence="3">cv. Dabenzi</strain>
    </source>
</reference>
<evidence type="ECO:0000256" key="1">
    <source>
        <dbReference type="SAM" id="MobiDB-lite"/>
    </source>
</evidence>